<dbReference type="Proteomes" id="UP000199017">
    <property type="component" value="Unassembled WGS sequence"/>
</dbReference>
<reference evidence="14 15" key="1">
    <citation type="submission" date="2016-10" db="EMBL/GenBank/DDBJ databases">
        <authorList>
            <person name="de Groot N.N."/>
        </authorList>
    </citation>
    <scope>NUCLEOTIDE SEQUENCE [LARGE SCALE GENOMIC DNA]</scope>
    <source>
        <strain evidence="15">P4B,CCM 7963,CECT 7998,DSM 25260,IBRC-M 10614,KCTC 13821</strain>
    </source>
</reference>
<evidence type="ECO:0000256" key="3">
    <source>
        <dbReference type="ARBA" id="ARBA00022500"/>
    </source>
</evidence>
<dbReference type="PROSITE" id="PS50111">
    <property type="entry name" value="CHEMOTAXIS_TRANSDUC_2"/>
    <property type="match status" value="1"/>
</dbReference>
<evidence type="ECO:0000256" key="4">
    <source>
        <dbReference type="ARBA" id="ARBA00022692"/>
    </source>
</evidence>
<feature type="region of interest" description="Disordered" evidence="10">
    <location>
        <begin position="615"/>
        <end position="647"/>
    </location>
</feature>
<dbReference type="GO" id="GO:0007165">
    <property type="term" value="P:signal transduction"/>
    <property type="evidence" value="ECO:0007669"/>
    <property type="project" value="UniProtKB-KW"/>
</dbReference>
<dbReference type="PANTHER" id="PTHR32089:SF112">
    <property type="entry name" value="LYSOZYME-LIKE PROTEIN-RELATED"/>
    <property type="match status" value="1"/>
</dbReference>
<evidence type="ECO:0000313" key="15">
    <source>
        <dbReference type="Proteomes" id="UP000199017"/>
    </source>
</evidence>
<dbReference type="CDD" id="cd11386">
    <property type="entry name" value="MCP_signal"/>
    <property type="match status" value="1"/>
</dbReference>
<name>A0A1G8JG33_9BACI</name>
<keyword evidence="2" id="KW-1003">Cell membrane</keyword>
<sequence length="671" mass="73344">MKKKMFTIRKKLIISFLLVGLIPLIISSMFIYQLSSNEIVAKERDAMENISLSTAEGLEQWLDKRLEEIKLTAQTENIISNDLDERLGFMNYVKEQDAAYETVVFTDPEGIVRAHTSPEHIGSLDLSERDYFQNGMQGEDSISEVLTSNSTGNRIVVVATPVMDEDDDIIGVMSASLNFEALVEQFLTMTDENMEGAEAILIDKQNIIQLHPEEDLIGLTVEEAGFNKHVMSIFEEGKTSNGSSELQNNGEAAVMSYAPVPLAGYGLYLAAPMDHILSVTDQIQLFSIIILAAASILLVLAAVLVAHKISKPVQIITEKVKRVAQGDLSEDRAVIHTRDEVGELAYHFNNMTENLKDIIQQVEQNAELVSSSSEQLNASAEQSSQASEDITTSIQQVASGAETQKVQLQNNVKALQEMTDGIGQMASSVTDIAQTSSRTLEKAEEGGQSVQNTNHKMESILGAVAESNKVNQALGQRSQEIEKILNVISDIAEQTNLLALNAAIEAARAGEHGKGFAVVAEEVRKLAEESQQSSNQIASIIRDIQTDMAESSESTKNVTKEVEDGMEVVNESREKFENIHTSTLEVAEHIEQMAASSEQLSSSSQEISAAFEEMNRISEEASASTQTVAASSEEQLASMQEIDSSAQSLSQMAAELKEVVNQFNLKKENAE</sequence>
<evidence type="ECO:0000256" key="8">
    <source>
        <dbReference type="ARBA" id="ARBA00029447"/>
    </source>
</evidence>
<keyword evidence="7 9" id="KW-0807">Transducer</keyword>
<dbReference type="InterPro" id="IPR003660">
    <property type="entry name" value="HAMP_dom"/>
</dbReference>
<dbReference type="InterPro" id="IPR029151">
    <property type="entry name" value="Sensor-like_sf"/>
</dbReference>
<evidence type="ECO:0000259" key="12">
    <source>
        <dbReference type="PROSITE" id="PS50111"/>
    </source>
</evidence>
<dbReference type="CDD" id="cd06225">
    <property type="entry name" value="HAMP"/>
    <property type="match status" value="1"/>
</dbReference>
<dbReference type="EMBL" id="FNDU01000006">
    <property type="protein sequence ID" value="SDI29610.1"/>
    <property type="molecule type" value="Genomic_DNA"/>
</dbReference>
<organism evidence="14 15">
    <name type="scientific">Alteribacillus bidgolensis</name>
    <dbReference type="NCBI Taxonomy" id="930129"/>
    <lineage>
        <taxon>Bacteria</taxon>
        <taxon>Bacillati</taxon>
        <taxon>Bacillota</taxon>
        <taxon>Bacilli</taxon>
        <taxon>Bacillales</taxon>
        <taxon>Bacillaceae</taxon>
        <taxon>Alteribacillus</taxon>
    </lineage>
</organism>
<evidence type="ECO:0000256" key="9">
    <source>
        <dbReference type="PROSITE-ProRule" id="PRU00284"/>
    </source>
</evidence>
<feature type="compositionally biased region" description="Low complexity" evidence="10">
    <location>
        <begin position="370"/>
        <end position="388"/>
    </location>
</feature>
<comment type="subcellular location">
    <subcellularLocation>
        <location evidence="1">Cell membrane</location>
        <topology evidence="1">Multi-pass membrane protein</topology>
    </subcellularLocation>
</comment>
<evidence type="ECO:0000256" key="11">
    <source>
        <dbReference type="SAM" id="Phobius"/>
    </source>
</evidence>
<feature type="transmembrane region" description="Helical" evidence="11">
    <location>
        <begin position="12"/>
        <end position="32"/>
    </location>
</feature>
<dbReference type="SMART" id="SM00304">
    <property type="entry name" value="HAMP"/>
    <property type="match status" value="2"/>
</dbReference>
<dbReference type="CDD" id="cd12914">
    <property type="entry name" value="PDC1_DGC_like"/>
    <property type="match status" value="1"/>
</dbReference>
<dbReference type="SUPFAM" id="SSF103190">
    <property type="entry name" value="Sensory domain-like"/>
    <property type="match status" value="1"/>
</dbReference>
<dbReference type="Pfam" id="PF02743">
    <property type="entry name" value="dCache_1"/>
    <property type="match status" value="1"/>
</dbReference>
<evidence type="ECO:0000259" key="13">
    <source>
        <dbReference type="PROSITE" id="PS50885"/>
    </source>
</evidence>
<evidence type="ECO:0000256" key="2">
    <source>
        <dbReference type="ARBA" id="ARBA00022475"/>
    </source>
</evidence>
<feature type="region of interest" description="Disordered" evidence="10">
    <location>
        <begin position="370"/>
        <end position="390"/>
    </location>
</feature>
<feature type="transmembrane region" description="Helical" evidence="11">
    <location>
        <begin position="285"/>
        <end position="306"/>
    </location>
</feature>
<dbReference type="Gene3D" id="1.10.287.950">
    <property type="entry name" value="Methyl-accepting chemotaxis protein"/>
    <property type="match status" value="1"/>
</dbReference>
<dbReference type="PROSITE" id="PS50885">
    <property type="entry name" value="HAMP"/>
    <property type="match status" value="1"/>
</dbReference>
<evidence type="ECO:0000313" key="14">
    <source>
        <dbReference type="EMBL" id="SDI29610.1"/>
    </source>
</evidence>
<dbReference type="InterPro" id="IPR033479">
    <property type="entry name" value="dCache_1"/>
</dbReference>
<keyword evidence="4 11" id="KW-0812">Transmembrane</keyword>
<dbReference type="SUPFAM" id="SSF58104">
    <property type="entry name" value="Methyl-accepting chemotaxis protein (MCP) signaling domain"/>
    <property type="match status" value="1"/>
</dbReference>
<dbReference type="OrthoDB" id="9760371at2"/>
<keyword evidence="5 11" id="KW-1133">Transmembrane helix</keyword>
<evidence type="ECO:0000256" key="1">
    <source>
        <dbReference type="ARBA" id="ARBA00004651"/>
    </source>
</evidence>
<dbReference type="GO" id="GO:0006935">
    <property type="term" value="P:chemotaxis"/>
    <property type="evidence" value="ECO:0007669"/>
    <property type="project" value="UniProtKB-KW"/>
</dbReference>
<feature type="compositionally biased region" description="Polar residues" evidence="10">
    <location>
        <begin position="635"/>
        <end position="647"/>
    </location>
</feature>
<feature type="compositionally biased region" description="Low complexity" evidence="10">
    <location>
        <begin position="620"/>
        <end position="634"/>
    </location>
</feature>
<dbReference type="GO" id="GO:0005886">
    <property type="term" value="C:plasma membrane"/>
    <property type="evidence" value="ECO:0007669"/>
    <property type="project" value="UniProtKB-SubCell"/>
</dbReference>
<evidence type="ECO:0000256" key="5">
    <source>
        <dbReference type="ARBA" id="ARBA00022989"/>
    </source>
</evidence>
<comment type="similarity">
    <text evidence="8">Belongs to the methyl-accepting chemotaxis (MCP) protein family.</text>
</comment>
<dbReference type="Pfam" id="PF00015">
    <property type="entry name" value="MCPsignal"/>
    <property type="match status" value="1"/>
</dbReference>
<keyword evidence="15" id="KW-1185">Reference proteome</keyword>
<dbReference type="Gene3D" id="3.30.450.20">
    <property type="entry name" value="PAS domain"/>
    <property type="match status" value="1"/>
</dbReference>
<feature type="domain" description="Methyl-accepting transducer" evidence="12">
    <location>
        <begin position="379"/>
        <end position="615"/>
    </location>
</feature>
<feature type="domain" description="HAMP" evidence="13">
    <location>
        <begin position="307"/>
        <end position="360"/>
    </location>
</feature>
<protein>
    <submittedName>
        <fullName evidence="14">Methyl-accepting chemotaxis sensory transducer with Cache sensor</fullName>
    </submittedName>
</protein>
<dbReference type="Pfam" id="PF00672">
    <property type="entry name" value="HAMP"/>
    <property type="match status" value="1"/>
</dbReference>
<keyword evidence="3" id="KW-0145">Chemotaxis</keyword>
<keyword evidence="6 11" id="KW-0472">Membrane</keyword>
<dbReference type="STRING" id="930129.SAMN05216352_106167"/>
<evidence type="ECO:0000256" key="10">
    <source>
        <dbReference type="SAM" id="MobiDB-lite"/>
    </source>
</evidence>
<proteinExistence type="inferred from homology"/>
<evidence type="ECO:0000256" key="6">
    <source>
        <dbReference type="ARBA" id="ARBA00023136"/>
    </source>
</evidence>
<dbReference type="AlphaFoldDB" id="A0A1G8JG33"/>
<dbReference type="InterPro" id="IPR004089">
    <property type="entry name" value="MCPsignal_dom"/>
</dbReference>
<dbReference type="RefSeq" id="WP_091585126.1">
    <property type="nucleotide sequence ID" value="NZ_FNDU01000006.1"/>
</dbReference>
<dbReference type="PANTHER" id="PTHR32089">
    <property type="entry name" value="METHYL-ACCEPTING CHEMOTAXIS PROTEIN MCPB"/>
    <property type="match status" value="1"/>
</dbReference>
<gene>
    <name evidence="14" type="ORF">SAMN05216352_106167</name>
</gene>
<dbReference type="SMART" id="SM00283">
    <property type="entry name" value="MA"/>
    <property type="match status" value="1"/>
</dbReference>
<evidence type="ECO:0000256" key="7">
    <source>
        <dbReference type="ARBA" id="ARBA00023224"/>
    </source>
</evidence>
<accession>A0A1G8JG33</accession>